<proteinExistence type="predicted"/>
<sequence>MNALQFFDWGLKRKPKLDLWNLFLVLRDAFHSNKLSVIADLKTAMDNTSRVNLTYLGLQTQQPPETSFIEINFIVPKDIDENYLLSYSFKNIPYFYEVCKYTIWFFDGVDVGRYDMINTEEHPFTVGTTISLNKKYKKNSYLTLIIKER</sequence>
<accession>A0A8S5STF7</accession>
<protein>
    <submittedName>
        <fullName evidence="1">Uncharacterized protein</fullName>
    </submittedName>
</protein>
<name>A0A8S5STF7_9CAUD</name>
<reference evidence="1" key="1">
    <citation type="journal article" date="2021" name="Proc. Natl. Acad. Sci. U.S.A.">
        <title>A Catalog of Tens of Thousands of Viruses from Human Metagenomes Reveals Hidden Associations with Chronic Diseases.</title>
        <authorList>
            <person name="Tisza M.J."/>
            <person name="Buck C.B."/>
        </authorList>
    </citation>
    <scope>NUCLEOTIDE SEQUENCE</scope>
    <source>
        <strain evidence="1">Ctqv63</strain>
    </source>
</reference>
<evidence type="ECO:0000313" key="1">
    <source>
        <dbReference type="EMBL" id="DAF53850.1"/>
    </source>
</evidence>
<organism evidence="1">
    <name type="scientific">Siphoviridae sp. ctqv63</name>
    <dbReference type="NCBI Taxonomy" id="2827950"/>
    <lineage>
        <taxon>Viruses</taxon>
        <taxon>Duplodnaviria</taxon>
        <taxon>Heunggongvirae</taxon>
        <taxon>Uroviricota</taxon>
        <taxon>Caudoviricetes</taxon>
    </lineage>
</organism>
<dbReference type="EMBL" id="BK032665">
    <property type="protein sequence ID" value="DAF53850.1"/>
    <property type="molecule type" value="Genomic_DNA"/>
</dbReference>